<feature type="transmembrane region" description="Helical" evidence="1">
    <location>
        <begin position="54"/>
        <end position="72"/>
    </location>
</feature>
<feature type="transmembrane region" description="Helical" evidence="1">
    <location>
        <begin position="110"/>
        <end position="133"/>
    </location>
</feature>
<dbReference type="Pfam" id="PF02397">
    <property type="entry name" value="Bac_transf"/>
    <property type="match status" value="1"/>
</dbReference>
<dbReference type="OrthoDB" id="340745at2157"/>
<dbReference type="AlphaFoldDB" id="A0A3G8QTM4"/>
<evidence type="ECO:0000313" key="4">
    <source>
        <dbReference type="Proteomes" id="UP000282007"/>
    </source>
</evidence>
<dbReference type="PANTHER" id="PTHR30576:SF0">
    <property type="entry name" value="UNDECAPRENYL-PHOSPHATE N-ACETYLGALACTOSAMINYL 1-PHOSPHATE TRANSFERASE-RELATED"/>
    <property type="match status" value="1"/>
</dbReference>
<accession>A0A3G8QTM4</accession>
<sequence>MMKGWRYRSFAVGGVALLSGSAVLLINNGTVQALASTLPVVSQLPVEPPGTAEFTWEVLTTVAVFIAAFLPLYRPRPRRTIDTLSLAAKRVVLGLLMLTAIGYFDYTYRIPRLSLLMLTPLLLGGLPAWFVWIGQRPTGRPDRSLIVGDNPRTIEEVIRQLDLPVVGYLCPTSPFRIATDTPTEAIPDGGTTLAGVERLGGLSRIEDVLVSHNIDTVVLAFEHPDRAEFFGALDACYEHGVAAKVHPEHTDSVLISGESTDRLVDIELEPWDIQDYVMKRGFDIIFSVCGLLVLSPVIIGIAAAIKLDDGGSILYTQERTAIFGETFDVYKFRSMMPAGESATPIDDADNDRITDVGHFLRRTHLDEIPQLWSVLVGDMSVVGPRAVWTAEESLLEAETQSWRQRWFVKPGLTGLAQVNGVTSTNPTEKLRLDLQYVRQQSFRFDMKLVAQQVWMVLEDVLRTLKEKEESQ</sequence>
<keyword evidence="1" id="KW-1133">Transmembrane helix</keyword>
<dbReference type="InterPro" id="IPR003362">
    <property type="entry name" value="Bact_transf"/>
</dbReference>
<dbReference type="EMBL" id="CP034145">
    <property type="protein sequence ID" value="AZH24797.1"/>
    <property type="molecule type" value="Genomic_DNA"/>
</dbReference>
<feature type="transmembrane region" description="Helical" evidence="1">
    <location>
        <begin position="284"/>
        <end position="305"/>
    </location>
</feature>
<proteinExistence type="predicted"/>
<evidence type="ECO:0000256" key="1">
    <source>
        <dbReference type="SAM" id="Phobius"/>
    </source>
</evidence>
<keyword evidence="4" id="KW-1185">Reference proteome</keyword>
<reference evidence="3 4" key="1">
    <citation type="submission" date="2018-07" db="EMBL/GenBank/DDBJ databases">
        <title>Genome sequences of Haloplanus aerogenes JCM 16430T.</title>
        <authorList>
            <person name="Kim Y.B."/>
            <person name="Roh S.W."/>
        </authorList>
    </citation>
    <scope>NUCLEOTIDE SEQUENCE [LARGE SCALE GENOMIC DNA]</scope>
    <source>
        <strain evidence="3 4">JCM 16430</strain>
    </source>
</reference>
<evidence type="ECO:0000313" key="3">
    <source>
        <dbReference type="EMBL" id="AZH24797.1"/>
    </source>
</evidence>
<organism evidence="3 4">
    <name type="scientific">Haloplanus aerogenes</name>
    <dbReference type="NCBI Taxonomy" id="660522"/>
    <lineage>
        <taxon>Archaea</taxon>
        <taxon>Methanobacteriati</taxon>
        <taxon>Methanobacteriota</taxon>
        <taxon>Stenosarchaea group</taxon>
        <taxon>Halobacteria</taxon>
        <taxon>Halobacteriales</taxon>
        <taxon>Haloferacaceae</taxon>
        <taxon>Haloplanus</taxon>
    </lineage>
</organism>
<keyword evidence="3" id="KW-0808">Transferase</keyword>
<gene>
    <name evidence="3" type="ORF">DU502_05145</name>
</gene>
<evidence type="ECO:0000259" key="2">
    <source>
        <dbReference type="Pfam" id="PF02397"/>
    </source>
</evidence>
<dbReference type="KEGG" id="haer:DU502_05145"/>
<dbReference type="GO" id="GO:0016780">
    <property type="term" value="F:phosphotransferase activity, for other substituted phosphate groups"/>
    <property type="evidence" value="ECO:0007669"/>
    <property type="project" value="TreeGrafter"/>
</dbReference>
<dbReference type="Proteomes" id="UP000282007">
    <property type="component" value="Chromosome"/>
</dbReference>
<keyword evidence="1" id="KW-0812">Transmembrane</keyword>
<keyword evidence="1" id="KW-0472">Membrane</keyword>
<feature type="domain" description="Bacterial sugar transferase" evidence="2">
    <location>
        <begin position="279"/>
        <end position="457"/>
    </location>
</feature>
<name>A0A3G8QTM4_9EURY</name>
<dbReference type="PANTHER" id="PTHR30576">
    <property type="entry name" value="COLANIC BIOSYNTHESIS UDP-GLUCOSE LIPID CARRIER TRANSFERASE"/>
    <property type="match status" value="1"/>
</dbReference>
<feature type="transmembrane region" description="Helical" evidence="1">
    <location>
        <begin position="84"/>
        <end position="104"/>
    </location>
</feature>
<protein>
    <submittedName>
        <fullName evidence="3">Sugar transferase</fullName>
    </submittedName>
</protein>